<protein>
    <submittedName>
        <fullName evidence="11">Adenosylmethionine decarboxylase</fullName>
        <ecNumber evidence="11">4.1.1.50</ecNumber>
    </submittedName>
</protein>
<accession>A0ABV9YDD7</accession>
<dbReference type="PANTHER" id="PTHR33866">
    <property type="entry name" value="S-ADENOSYLMETHIONINE DECARBOXYLASE PROENZYME"/>
    <property type="match status" value="1"/>
</dbReference>
<keyword evidence="4" id="KW-0068">Autocatalytic cleavage</keyword>
<gene>
    <name evidence="11" type="primary">speD</name>
    <name evidence="11" type="ORF">ACFPFM_41630</name>
</gene>
<proteinExistence type="predicted"/>
<evidence type="ECO:0000256" key="8">
    <source>
        <dbReference type="ARBA" id="ARBA00023239"/>
    </source>
</evidence>
<evidence type="ECO:0000256" key="3">
    <source>
        <dbReference type="ARBA" id="ARBA00022793"/>
    </source>
</evidence>
<dbReference type="Proteomes" id="UP001595833">
    <property type="component" value="Unassembled WGS sequence"/>
</dbReference>
<evidence type="ECO:0000256" key="2">
    <source>
        <dbReference type="ARBA" id="ARBA00022691"/>
    </source>
</evidence>
<keyword evidence="10" id="KW-0670">Pyruvate</keyword>
<evidence type="ECO:0000256" key="1">
    <source>
        <dbReference type="ARBA" id="ARBA00001928"/>
    </source>
</evidence>
<evidence type="ECO:0000256" key="7">
    <source>
        <dbReference type="ARBA" id="ARBA00023145"/>
    </source>
</evidence>
<evidence type="ECO:0000313" key="11">
    <source>
        <dbReference type="EMBL" id="MFC5060253.1"/>
    </source>
</evidence>
<evidence type="ECO:0000256" key="5">
    <source>
        <dbReference type="ARBA" id="ARBA00023066"/>
    </source>
</evidence>
<dbReference type="Pfam" id="PF02675">
    <property type="entry name" value="AdoMet_dc"/>
    <property type="match status" value="1"/>
</dbReference>
<dbReference type="InterPro" id="IPR003826">
    <property type="entry name" value="AdoMetDC_fam_prok"/>
</dbReference>
<keyword evidence="8 11" id="KW-0456">Lyase</keyword>
<evidence type="ECO:0000256" key="10">
    <source>
        <dbReference type="ARBA" id="ARBA00023317"/>
    </source>
</evidence>
<keyword evidence="3" id="KW-0210">Decarboxylase</keyword>
<name>A0ABV9YDD7_9PSEU</name>
<organism evidence="11 12">
    <name type="scientific">Saccharothrix xinjiangensis</name>
    <dbReference type="NCBI Taxonomy" id="204798"/>
    <lineage>
        <taxon>Bacteria</taxon>
        <taxon>Bacillati</taxon>
        <taxon>Actinomycetota</taxon>
        <taxon>Actinomycetes</taxon>
        <taxon>Pseudonocardiales</taxon>
        <taxon>Pseudonocardiaceae</taxon>
        <taxon>Saccharothrix</taxon>
    </lineage>
</organism>
<dbReference type="RefSeq" id="WP_344041968.1">
    <property type="nucleotide sequence ID" value="NZ_BAAAKE010000031.1"/>
</dbReference>
<keyword evidence="12" id="KW-1185">Reference proteome</keyword>
<dbReference type="PANTHER" id="PTHR33866:SF2">
    <property type="entry name" value="S-ADENOSYLMETHIONINE DECARBOXYLASE PROENZYME"/>
    <property type="match status" value="1"/>
</dbReference>
<dbReference type="EMBL" id="JBHSJB010000053">
    <property type="protein sequence ID" value="MFC5060253.1"/>
    <property type="molecule type" value="Genomic_DNA"/>
</dbReference>
<keyword evidence="6" id="KW-0620">Polyamine biosynthesis</keyword>
<evidence type="ECO:0000256" key="6">
    <source>
        <dbReference type="ARBA" id="ARBA00023115"/>
    </source>
</evidence>
<dbReference type="SUPFAM" id="SSF56276">
    <property type="entry name" value="S-adenosylmethionine decarboxylase"/>
    <property type="match status" value="1"/>
</dbReference>
<keyword evidence="9" id="KW-0704">Schiff base</keyword>
<dbReference type="EC" id="4.1.1.50" evidence="11"/>
<dbReference type="InterPro" id="IPR017716">
    <property type="entry name" value="S-AdoMet_deCOase_pro-enz"/>
</dbReference>
<dbReference type="NCBIfam" id="TIGR03330">
    <property type="entry name" value="SAM_DCase_Bsu"/>
    <property type="match status" value="1"/>
</dbReference>
<keyword evidence="2" id="KW-0949">S-adenosyl-L-methionine</keyword>
<keyword evidence="5" id="KW-0745">Spermidine biosynthesis</keyword>
<sequence>MSQYDFSGKHIMCDITGVAEDVVLDNTRILDSIALGITDSGATLCGVQLKEFEPIGLAAVYILSESHVSVHTYPELGALFFDVFTCGDHCVPERILDALLRALGPCEYRVSVVGRGDPVTSGTPARRST</sequence>
<dbReference type="Gene3D" id="3.60.90.10">
    <property type="entry name" value="S-adenosylmethionine decarboxylase"/>
    <property type="match status" value="1"/>
</dbReference>
<keyword evidence="7" id="KW-0865">Zymogen</keyword>
<dbReference type="InterPro" id="IPR016067">
    <property type="entry name" value="S-AdoMet_deCO2ase_core"/>
</dbReference>
<evidence type="ECO:0000313" key="12">
    <source>
        <dbReference type="Proteomes" id="UP001595833"/>
    </source>
</evidence>
<comment type="caution">
    <text evidence="11">The sequence shown here is derived from an EMBL/GenBank/DDBJ whole genome shotgun (WGS) entry which is preliminary data.</text>
</comment>
<evidence type="ECO:0000256" key="4">
    <source>
        <dbReference type="ARBA" id="ARBA00022813"/>
    </source>
</evidence>
<evidence type="ECO:0000256" key="9">
    <source>
        <dbReference type="ARBA" id="ARBA00023270"/>
    </source>
</evidence>
<reference evidence="12" key="1">
    <citation type="journal article" date="2019" name="Int. J. Syst. Evol. Microbiol.">
        <title>The Global Catalogue of Microorganisms (GCM) 10K type strain sequencing project: providing services to taxonomists for standard genome sequencing and annotation.</title>
        <authorList>
            <consortium name="The Broad Institute Genomics Platform"/>
            <consortium name="The Broad Institute Genome Sequencing Center for Infectious Disease"/>
            <person name="Wu L."/>
            <person name="Ma J."/>
        </authorList>
    </citation>
    <scope>NUCLEOTIDE SEQUENCE [LARGE SCALE GENOMIC DNA]</scope>
    <source>
        <strain evidence="12">KCTC 12848</strain>
    </source>
</reference>
<comment type="cofactor">
    <cofactor evidence="1">
        <name>pyruvate</name>
        <dbReference type="ChEBI" id="CHEBI:15361"/>
    </cofactor>
</comment>
<dbReference type="GO" id="GO:0004014">
    <property type="term" value="F:adenosylmethionine decarboxylase activity"/>
    <property type="evidence" value="ECO:0007669"/>
    <property type="project" value="UniProtKB-EC"/>
</dbReference>